<keyword evidence="1" id="KW-0472">Membrane</keyword>
<sequence>MILKFIIKDMYTKSQILLYMLIYFILIYSPILISIYFLNLYKIIPKNIFPFLYISSSIGALLWISFILILTNIFFIIINIYSGNKKINLYGNIVYTKTEIDFILSSDLKIDRYILLKSLSFLIFIYFIILPFFFSYIYQLYLFHQLNTIIILITILNSLIYSYIISLIVYLPSNIIKKTIYSIFPILLIFLNIFYYPEINILLSKIYFTPILSIYLIIIYLISGKDFYKFYTDPYSIYNDDINFIENRSIFRTKDPIKDISNSLLKYLIIFSSIISILIFIFFYIKNIFSIYIIFLLLYSSAVGLELSIGFERVWVNAGNYYFMNYIRKKMNYRLNNSYKILLPFIISFFILFILKNNIYYIYSIYSIILLPISINIPSWYYSGKLNPQYKGYSYDRQFTRLDIKNFLSIIILSIYTFIDMAPLFINNIIFSSLSFLILLLIFSIDYYNKLNNKNIWYKFIEDLITNDYS</sequence>
<feature type="transmembrane region" description="Helical" evidence="1">
    <location>
        <begin position="179"/>
        <end position="196"/>
    </location>
</feature>
<dbReference type="EMBL" id="AP019769">
    <property type="protein sequence ID" value="BBL45237.1"/>
    <property type="molecule type" value="Genomic_DNA"/>
</dbReference>
<evidence type="ECO:0000256" key="1">
    <source>
        <dbReference type="SAM" id="Phobius"/>
    </source>
</evidence>
<feature type="transmembrane region" description="Helical" evidence="1">
    <location>
        <begin position="361"/>
        <end position="382"/>
    </location>
</feature>
<name>A0A915WSI5_9ARCH</name>
<keyword evidence="1" id="KW-1133">Transmembrane helix</keyword>
<feature type="transmembrane region" description="Helical" evidence="1">
    <location>
        <begin position="425"/>
        <end position="448"/>
    </location>
</feature>
<dbReference type="Proteomes" id="UP001055553">
    <property type="component" value="Chromosome"/>
</dbReference>
<feature type="transmembrane region" description="Helical" evidence="1">
    <location>
        <begin position="16"/>
        <end position="38"/>
    </location>
</feature>
<dbReference type="RefSeq" id="WP_258393278.1">
    <property type="nucleotide sequence ID" value="NZ_AP019769.1"/>
</dbReference>
<evidence type="ECO:0000313" key="3">
    <source>
        <dbReference type="Proteomes" id="UP001055553"/>
    </source>
</evidence>
<keyword evidence="1" id="KW-0812">Transmembrane</keyword>
<feature type="transmembrane region" description="Helical" evidence="1">
    <location>
        <begin position="402"/>
        <end position="419"/>
    </location>
</feature>
<feature type="transmembrane region" description="Helical" evidence="1">
    <location>
        <begin position="202"/>
        <end position="222"/>
    </location>
</feature>
<dbReference type="AlphaFoldDB" id="A0A915WSI5"/>
<dbReference type="GeneID" id="74568010"/>
<feature type="transmembrane region" description="Helical" evidence="1">
    <location>
        <begin position="337"/>
        <end position="355"/>
    </location>
</feature>
<feature type="transmembrane region" description="Helical" evidence="1">
    <location>
        <begin position="114"/>
        <end position="137"/>
    </location>
</feature>
<gene>
    <name evidence="2" type="ORF">MJ1_0058</name>
</gene>
<protein>
    <submittedName>
        <fullName evidence="2">Uncharacterized protein</fullName>
    </submittedName>
</protein>
<reference evidence="3" key="1">
    <citation type="journal article" date="2022" name="Int. J. Syst. Evol. Microbiol.">
        <title>Nanobdella aerobiophila gen. nov., sp. nov., a thermoacidophilic, obligate ectosymbiotic archaeon, and proposal of Nanobdellaceae fam. nov., Nanobdellales ord. nov. and Nanobdellia class. nov.</title>
        <authorList>
            <person name="Kato S."/>
            <person name="Ogasawara A."/>
            <person name="Itoh T."/>
            <person name="Sakai H.D."/>
            <person name="Shimizu M."/>
            <person name="Yuki M."/>
            <person name="Kaneko M."/>
            <person name="Takashina T."/>
            <person name="Ohkuma M."/>
        </authorList>
    </citation>
    <scope>NUCLEOTIDE SEQUENCE [LARGE SCALE GENOMIC DNA]</scope>
    <source>
        <strain evidence="3">MJ1</strain>
    </source>
</reference>
<dbReference type="KEGG" id="naer:MJ1_0058"/>
<proteinExistence type="predicted"/>
<evidence type="ECO:0000313" key="2">
    <source>
        <dbReference type="EMBL" id="BBL45237.1"/>
    </source>
</evidence>
<accession>A0A915WSI5</accession>
<feature type="transmembrane region" description="Helical" evidence="1">
    <location>
        <begin position="149"/>
        <end position="172"/>
    </location>
</feature>
<feature type="transmembrane region" description="Helical" evidence="1">
    <location>
        <begin position="291"/>
        <end position="316"/>
    </location>
</feature>
<feature type="transmembrane region" description="Helical" evidence="1">
    <location>
        <begin position="58"/>
        <end position="81"/>
    </location>
</feature>
<feature type="transmembrane region" description="Helical" evidence="1">
    <location>
        <begin position="264"/>
        <end position="285"/>
    </location>
</feature>
<organism evidence="2 3">
    <name type="scientific">Nanobdella aerobiophila</name>
    <dbReference type="NCBI Taxonomy" id="2586965"/>
    <lineage>
        <taxon>Archaea</taxon>
        <taxon>Nanobdellota</taxon>
        <taxon>Nanobdellia</taxon>
        <taxon>Nanobdellales</taxon>
        <taxon>Nanobdellaceae</taxon>
        <taxon>Nanobdella</taxon>
    </lineage>
</organism>
<keyword evidence="3" id="KW-1185">Reference proteome</keyword>